<feature type="region of interest" description="Disordered" evidence="12">
    <location>
        <begin position="926"/>
        <end position="1022"/>
    </location>
</feature>
<dbReference type="GO" id="GO:0003677">
    <property type="term" value="F:DNA binding"/>
    <property type="evidence" value="ECO:0007669"/>
    <property type="project" value="UniProtKB-KW"/>
</dbReference>
<feature type="region of interest" description="Disordered" evidence="12">
    <location>
        <begin position="77"/>
        <end position="120"/>
    </location>
</feature>
<feature type="domain" description="HRDC" evidence="13">
    <location>
        <begin position="773"/>
        <end position="853"/>
    </location>
</feature>
<feature type="region of interest" description="Disordered" evidence="12">
    <location>
        <begin position="856"/>
        <end position="908"/>
    </location>
</feature>
<evidence type="ECO:0000256" key="9">
    <source>
        <dbReference type="ARBA" id="ARBA00023242"/>
    </source>
</evidence>
<dbReference type="GO" id="GO:0005634">
    <property type="term" value="C:nucleus"/>
    <property type="evidence" value="ECO:0007669"/>
    <property type="project" value="UniProtKB-SubCell"/>
</dbReference>
<dbReference type="InterPro" id="IPR032284">
    <property type="entry name" value="RecQ_Zn-bd"/>
</dbReference>
<evidence type="ECO:0000313" key="17">
    <source>
        <dbReference type="Proteomes" id="UP000756346"/>
    </source>
</evidence>
<keyword evidence="3" id="KW-0547">Nucleotide-binding</keyword>
<dbReference type="GO" id="GO:0000724">
    <property type="term" value="P:double-strand break repair via homologous recombination"/>
    <property type="evidence" value="ECO:0007669"/>
    <property type="project" value="TreeGrafter"/>
</dbReference>
<feature type="region of interest" description="Disordered" evidence="12">
    <location>
        <begin position="696"/>
        <end position="722"/>
    </location>
</feature>
<dbReference type="InterPro" id="IPR002464">
    <property type="entry name" value="DNA/RNA_helicase_DEAH_CS"/>
</dbReference>
<proteinExistence type="inferred from homology"/>
<evidence type="ECO:0000256" key="6">
    <source>
        <dbReference type="ARBA" id="ARBA00022840"/>
    </source>
</evidence>
<feature type="region of interest" description="Disordered" evidence="12">
    <location>
        <begin position="1"/>
        <end position="27"/>
    </location>
</feature>
<feature type="compositionally biased region" description="Low complexity" evidence="12">
    <location>
        <begin position="958"/>
        <end position="974"/>
    </location>
</feature>
<dbReference type="RefSeq" id="XP_046014966.1">
    <property type="nucleotide sequence ID" value="XM_046149605.1"/>
</dbReference>
<dbReference type="FunFam" id="3.40.50.300:FF:001975">
    <property type="entry name" value="ATP-dependent DNA helicase"/>
    <property type="match status" value="1"/>
</dbReference>
<feature type="compositionally biased region" description="Polar residues" evidence="12">
    <location>
        <begin position="91"/>
        <end position="100"/>
    </location>
</feature>
<accession>A0A9P9BQG9</accession>
<dbReference type="Pfam" id="PF09382">
    <property type="entry name" value="RQC"/>
    <property type="match status" value="1"/>
</dbReference>
<dbReference type="GO" id="GO:0005694">
    <property type="term" value="C:chromosome"/>
    <property type="evidence" value="ECO:0007669"/>
    <property type="project" value="TreeGrafter"/>
</dbReference>
<evidence type="ECO:0000259" key="15">
    <source>
        <dbReference type="PROSITE" id="PS51194"/>
    </source>
</evidence>
<evidence type="ECO:0000256" key="2">
    <source>
        <dbReference type="ARBA" id="ARBA00005446"/>
    </source>
</evidence>
<keyword evidence="6" id="KW-0067">ATP-binding</keyword>
<keyword evidence="17" id="KW-1185">Reference proteome</keyword>
<dbReference type="InterPro" id="IPR018982">
    <property type="entry name" value="RQC_domain"/>
</dbReference>
<dbReference type="AlphaFoldDB" id="A0A9P9BQG9"/>
<dbReference type="Gene3D" id="1.10.150.80">
    <property type="entry name" value="HRDC domain"/>
    <property type="match status" value="1"/>
</dbReference>
<dbReference type="Pfam" id="PF16124">
    <property type="entry name" value="RecQ_Zn_bind"/>
    <property type="match status" value="1"/>
</dbReference>
<dbReference type="CDD" id="cd18794">
    <property type="entry name" value="SF2_C_RecQ"/>
    <property type="match status" value="1"/>
</dbReference>
<keyword evidence="5" id="KW-0347">Helicase</keyword>
<evidence type="ECO:0000256" key="1">
    <source>
        <dbReference type="ARBA" id="ARBA00004123"/>
    </source>
</evidence>
<dbReference type="InterPro" id="IPR036388">
    <property type="entry name" value="WH-like_DNA-bd_sf"/>
</dbReference>
<gene>
    <name evidence="16" type="ORF">B0I36DRAFT_238341</name>
</gene>
<dbReference type="InterPro" id="IPR002121">
    <property type="entry name" value="HRDC_dom"/>
</dbReference>
<evidence type="ECO:0000256" key="8">
    <source>
        <dbReference type="ARBA" id="ARBA00023235"/>
    </source>
</evidence>
<dbReference type="PROSITE" id="PS00690">
    <property type="entry name" value="DEAH_ATP_HELICASE"/>
    <property type="match status" value="1"/>
</dbReference>
<dbReference type="Pfam" id="PF00271">
    <property type="entry name" value="Helicase_C"/>
    <property type="match status" value="1"/>
</dbReference>
<dbReference type="GO" id="GO:0016787">
    <property type="term" value="F:hydrolase activity"/>
    <property type="evidence" value="ECO:0007669"/>
    <property type="project" value="UniProtKB-KW"/>
</dbReference>
<dbReference type="GeneID" id="70179151"/>
<dbReference type="GO" id="GO:0005524">
    <property type="term" value="F:ATP binding"/>
    <property type="evidence" value="ECO:0007669"/>
    <property type="project" value="UniProtKB-KW"/>
</dbReference>
<reference evidence="16" key="1">
    <citation type="journal article" date="2021" name="Nat. Commun.">
        <title>Genetic determinants of endophytism in the Arabidopsis root mycobiome.</title>
        <authorList>
            <person name="Mesny F."/>
            <person name="Miyauchi S."/>
            <person name="Thiergart T."/>
            <person name="Pickel B."/>
            <person name="Atanasova L."/>
            <person name="Karlsson M."/>
            <person name="Huettel B."/>
            <person name="Barry K.W."/>
            <person name="Haridas S."/>
            <person name="Chen C."/>
            <person name="Bauer D."/>
            <person name="Andreopoulos W."/>
            <person name="Pangilinan J."/>
            <person name="LaButti K."/>
            <person name="Riley R."/>
            <person name="Lipzen A."/>
            <person name="Clum A."/>
            <person name="Drula E."/>
            <person name="Henrissat B."/>
            <person name="Kohler A."/>
            <person name="Grigoriev I.V."/>
            <person name="Martin F.M."/>
            <person name="Hacquard S."/>
        </authorList>
    </citation>
    <scope>NUCLEOTIDE SEQUENCE</scope>
    <source>
        <strain evidence="16">MPI-CAGE-CH-0230</strain>
    </source>
</reference>
<dbReference type="SUPFAM" id="SSF47819">
    <property type="entry name" value="HRDC-like"/>
    <property type="match status" value="1"/>
</dbReference>
<feature type="domain" description="Helicase ATP-binding" evidence="14">
    <location>
        <begin position="156"/>
        <end position="337"/>
    </location>
</feature>
<dbReference type="SMART" id="SM00487">
    <property type="entry name" value="DEXDc"/>
    <property type="match status" value="1"/>
</dbReference>
<dbReference type="InterPro" id="IPR044876">
    <property type="entry name" value="HRDC_dom_sf"/>
</dbReference>
<evidence type="ECO:0000259" key="14">
    <source>
        <dbReference type="PROSITE" id="PS51192"/>
    </source>
</evidence>
<feature type="compositionally biased region" description="Polar residues" evidence="12">
    <location>
        <begin position="1"/>
        <end position="13"/>
    </location>
</feature>
<feature type="compositionally biased region" description="Basic residues" evidence="12">
    <location>
        <begin position="944"/>
        <end position="957"/>
    </location>
</feature>
<dbReference type="NCBIfam" id="TIGR00614">
    <property type="entry name" value="recQ_fam"/>
    <property type="match status" value="1"/>
</dbReference>
<dbReference type="InterPro" id="IPR004589">
    <property type="entry name" value="DNA_helicase_ATP-dep_RecQ"/>
</dbReference>
<dbReference type="EMBL" id="JAGTJQ010000003">
    <property type="protein sequence ID" value="KAH7034873.1"/>
    <property type="molecule type" value="Genomic_DNA"/>
</dbReference>
<keyword evidence="8" id="KW-0413">Isomerase</keyword>
<dbReference type="InterPro" id="IPR010997">
    <property type="entry name" value="HRDC-like_sf"/>
</dbReference>
<evidence type="ECO:0000256" key="5">
    <source>
        <dbReference type="ARBA" id="ARBA00022806"/>
    </source>
</evidence>
<dbReference type="Proteomes" id="UP000756346">
    <property type="component" value="Unassembled WGS sequence"/>
</dbReference>
<dbReference type="GO" id="GO:0043138">
    <property type="term" value="F:3'-5' DNA helicase activity"/>
    <property type="evidence" value="ECO:0007669"/>
    <property type="project" value="UniProtKB-EC"/>
</dbReference>
<keyword evidence="4" id="KW-0378">Hydrolase</keyword>
<feature type="compositionally biased region" description="Acidic residues" evidence="12">
    <location>
        <begin position="876"/>
        <end position="897"/>
    </location>
</feature>
<dbReference type="OrthoDB" id="10261556at2759"/>
<name>A0A9P9BQG9_9PEZI</name>
<dbReference type="FunFam" id="3.40.50.300:FF:000537">
    <property type="entry name" value="Bloom syndrome RecQ-like helicase"/>
    <property type="match status" value="1"/>
</dbReference>
<dbReference type="EC" id="5.6.2.4" evidence="11"/>
<dbReference type="PANTHER" id="PTHR13710">
    <property type="entry name" value="DNA HELICASE RECQ FAMILY MEMBER"/>
    <property type="match status" value="1"/>
</dbReference>
<dbReference type="GO" id="GO:0009378">
    <property type="term" value="F:four-way junction helicase activity"/>
    <property type="evidence" value="ECO:0007669"/>
    <property type="project" value="TreeGrafter"/>
</dbReference>
<feature type="domain" description="Helicase C-terminal" evidence="15">
    <location>
        <begin position="362"/>
        <end position="506"/>
    </location>
</feature>
<dbReference type="InterPro" id="IPR001650">
    <property type="entry name" value="Helicase_C-like"/>
</dbReference>
<dbReference type="SMART" id="SM00490">
    <property type="entry name" value="HELICc"/>
    <property type="match status" value="1"/>
</dbReference>
<dbReference type="SUPFAM" id="SSF52540">
    <property type="entry name" value="P-loop containing nucleoside triphosphate hydrolases"/>
    <property type="match status" value="1"/>
</dbReference>
<dbReference type="Pfam" id="PF00270">
    <property type="entry name" value="DEAD"/>
    <property type="match status" value="1"/>
</dbReference>
<organism evidence="16 17">
    <name type="scientific">Microdochium trichocladiopsis</name>
    <dbReference type="NCBI Taxonomy" id="1682393"/>
    <lineage>
        <taxon>Eukaryota</taxon>
        <taxon>Fungi</taxon>
        <taxon>Dikarya</taxon>
        <taxon>Ascomycota</taxon>
        <taxon>Pezizomycotina</taxon>
        <taxon>Sordariomycetes</taxon>
        <taxon>Xylariomycetidae</taxon>
        <taxon>Xylariales</taxon>
        <taxon>Microdochiaceae</taxon>
        <taxon>Microdochium</taxon>
    </lineage>
</organism>
<keyword evidence="9" id="KW-0539">Nucleus</keyword>
<dbReference type="InterPro" id="IPR014001">
    <property type="entry name" value="Helicase_ATP-bd"/>
</dbReference>
<evidence type="ECO:0000256" key="12">
    <source>
        <dbReference type="SAM" id="MobiDB-lite"/>
    </source>
</evidence>
<dbReference type="PROSITE" id="PS50967">
    <property type="entry name" value="HRDC"/>
    <property type="match status" value="1"/>
</dbReference>
<dbReference type="PANTHER" id="PTHR13710:SF153">
    <property type="entry name" value="RECQ-LIKE DNA HELICASE BLM"/>
    <property type="match status" value="1"/>
</dbReference>
<comment type="similarity">
    <text evidence="2">Belongs to the helicase family. RecQ subfamily.</text>
</comment>
<dbReference type="GO" id="GO:0005737">
    <property type="term" value="C:cytoplasm"/>
    <property type="evidence" value="ECO:0007669"/>
    <property type="project" value="TreeGrafter"/>
</dbReference>
<feature type="compositionally biased region" description="Gly residues" evidence="12">
    <location>
        <begin position="998"/>
        <end position="1016"/>
    </location>
</feature>
<evidence type="ECO:0000313" key="16">
    <source>
        <dbReference type="EMBL" id="KAH7034873.1"/>
    </source>
</evidence>
<evidence type="ECO:0000256" key="3">
    <source>
        <dbReference type="ARBA" id="ARBA00022741"/>
    </source>
</evidence>
<dbReference type="Gene3D" id="1.10.10.10">
    <property type="entry name" value="Winged helix-like DNA-binding domain superfamily/Winged helix DNA-binding domain"/>
    <property type="match status" value="1"/>
</dbReference>
<dbReference type="PROSITE" id="PS51192">
    <property type="entry name" value="HELICASE_ATP_BIND_1"/>
    <property type="match status" value="1"/>
</dbReference>
<dbReference type="InterPro" id="IPR027417">
    <property type="entry name" value="P-loop_NTPase"/>
</dbReference>
<evidence type="ECO:0000256" key="11">
    <source>
        <dbReference type="ARBA" id="ARBA00034808"/>
    </source>
</evidence>
<feature type="compositionally biased region" description="Low complexity" evidence="12">
    <location>
        <begin position="987"/>
        <end position="997"/>
    </location>
</feature>
<comment type="subcellular location">
    <subcellularLocation>
        <location evidence="1">Nucleus</location>
    </subcellularLocation>
</comment>
<evidence type="ECO:0000259" key="13">
    <source>
        <dbReference type="PROSITE" id="PS50967"/>
    </source>
</evidence>
<sequence>MYGQTAQLPPNTTVRHHNQQSHQAAASAYPLHSVTKARSPIHTRVSRAVEYISDYSDDLDESLSFLAENVEVQNGADSRLRANGASRPPLSETSGNTPSHALNKATKAVPRKPQSSSLKGQYPAEMMKFTWSSEVKRALKDRFRMSGFRHNQLEAINATLGGKDAFVLMPTGGGKSLCYQLPAVVSSGKTHGITIVVSPLLSLMQDQVEHLEKLNIRALSFNGDTPKRERSHIMSAFKESNPELIIQLLYVTPEMISKSEQFVNSLATLYDKGKIARLVIDEAHCVSQWGHDFRPDYKALGDFRRRFPKVPVMALTATATQNVIMDVKHNLGIDKCEDFTQSFNRSNLYYEVRKKEKDNVNTIADLILEKFEDQAGIVYTLSRASTEKIAKKLCERGIAAHHYHAAMEKDDKVRVQREWQKSNIKVVVATIAFGMGIDKPDVRFVIHHSVPKSLEGYYQETGRAGRDGLPSECYLYFGFADLAQLRKMIADGDGNYTQKERQRNMLNTVASFCDNQTDCRRVEVLRYFGERFDKADCGKNCDNCRNDDQFEMTDYSEVAKAALYVIDSQDRQTLTQCTDYLLAKKKMTDYKEAAHEYHGVAKHLPAYEVHRIIDKLAAENALIEENVVNKKANVAIQYFQIGPAADHFWNDRRTLSLSTRVKHNGGRISAAKGKKRAGKAIASEAVPSTIVSSPAGKVSKTKRKQKRAVIESDDEFGGSGNDYEQDGFVVADGFTDDDFEEMPQPPKRRKGQQQVLGPPIARDARVDQLSDLHKALVGGFVQEASIFEENLRNKKGLRRPLFREQDFREMAIRLTVTPQQMSKIPGIDAEKVKKYGDKFIPLIRQFEKQSKLVLGTESRQTASAGPSGDGDVVDLISDDEDGDEAMFDSDMDDDDEGETSHHFSTASENAGVQAFYNTLNRIQTEEAAVKPKKAAQSGAGSARGGKRNNSRSRKSYPRKPSSSSSKVSKASAGPKSKKGGFGDGRRSASSGSARNFSGPGGAGGSGPSRSGGGFSGIGLMRH</sequence>
<evidence type="ECO:0000256" key="4">
    <source>
        <dbReference type="ARBA" id="ARBA00022801"/>
    </source>
</evidence>
<dbReference type="SMART" id="SM00956">
    <property type="entry name" value="RQC"/>
    <property type="match status" value="1"/>
</dbReference>
<dbReference type="Gene3D" id="3.40.50.300">
    <property type="entry name" value="P-loop containing nucleotide triphosphate hydrolases"/>
    <property type="match status" value="2"/>
</dbReference>
<dbReference type="GO" id="GO:0006260">
    <property type="term" value="P:DNA replication"/>
    <property type="evidence" value="ECO:0007669"/>
    <property type="project" value="InterPro"/>
</dbReference>
<keyword evidence="7" id="KW-0238">DNA-binding</keyword>
<comment type="caution">
    <text evidence="16">The sequence shown here is derived from an EMBL/GenBank/DDBJ whole genome shotgun (WGS) entry which is preliminary data.</text>
</comment>
<evidence type="ECO:0000256" key="7">
    <source>
        <dbReference type="ARBA" id="ARBA00023125"/>
    </source>
</evidence>
<dbReference type="PROSITE" id="PS51194">
    <property type="entry name" value="HELICASE_CTER"/>
    <property type="match status" value="1"/>
</dbReference>
<dbReference type="CDD" id="cd17920">
    <property type="entry name" value="DEXHc_RecQ"/>
    <property type="match status" value="1"/>
</dbReference>
<dbReference type="InterPro" id="IPR011545">
    <property type="entry name" value="DEAD/DEAH_box_helicase_dom"/>
</dbReference>
<evidence type="ECO:0000256" key="10">
    <source>
        <dbReference type="ARBA" id="ARBA00034617"/>
    </source>
</evidence>
<comment type="catalytic activity">
    <reaction evidence="10">
        <text>Couples ATP hydrolysis with the unwinding of duplex DNA by translocating in the 3'-5' direction.</text>
        <dbReference type="EC" id="5.6.2.4"/>
    </reaction>
</comment>
<protein>
    <recommendedName>
        <fullName evidence="11">DNA 3'-5' helicase</fullName>
        <ecNumber evidence="11">5.6.2.4</ecNumber>
    </recommendedName>
</protein>